<feature type="domain" description="SH3b" evidence="4">
    <location>
        <begin position="163"/>
        <end position="225"/>
    </location>
</feature>
<dbReference type="CDD" id="cd02696">
    <property type="entry name" value="MurNAc-LAA"/>
    <property type="match status" value="1"/>
</dbReference>
<evidence type="ECO:0000313" key="5">
    <source>
        <dbReference type="EMBL" id="ANK63571.1"/>
    </source>
</evidence>
<dbReference type="Gene3D" id="3.40.630.40">
    <property type="entry name" value="Zn-dependent exopeptidases"/>
    <property type="match status" value="1"/>
</dbReference>
<dbReference type="InterPro" id="IPR002508">
    <property type="entry name" value="MurNAc-LAA_cat"/>
</dbReference>
<keyword evidence="2" id="KW-0961">Cell wall biogenesis/degradation</keyword>
<keyword evidence="3" id="KW-0732">Signal</keyword>
<protein>
    <submittedName>
        <fullName evidence="5">N-acetylmuramoyl-L-alanine amidase</fullName>
    </submittedName>
</protein>
<evidence type="ECO:0000256" key="2">
    <source>
        <dbReference type="ARBA" id="ARBA00023316"/>
    </source>
</evidence>
<evidence type="ECO:0000259" key="4">
    <source>
        <dbReference type="PROSITE" id="PS51781"/>
    </source>
</evidence>
<accession>A0A192H6F2</accession>
<keyword evidence="1" id="KW-0378">Hydrolase</keyword>
<dbReference type="EMBL" id="CP014873">
    <property type="protein sequence ID" value="ANK63571.1"/>
    <property type="molecule type" value="Genomic_DNA"/>
</dbReference>
<dbReference type="InterPro" id="IPR003646">
    <property type="entry name" value="SH3-like_bac-type"/>
</dbReference>
<proteinExistence type="predicted"/>
<dbReference type="SMART" id="SM00287">
    <property type="entry name" value="SH3b"/>
    <property type="match status" value="3"/>
</dbReference>
<organism evidence="5 6">
    <name type="scientific">Loigolactobacillus backii</name>
    <dbReference type="NCBI Taxonomy" id="375175"/>
    <lineage>
        <taxon>Bacteria</taxon>
        <taxon>Bacillati</taxon>
        <taxon>Bacillota</taxon>
        <taxon>Bacilli</taxon>
        <taxon>Lactobacillales</taxon>
        <taxon>Lactobacillaceae</taxon>
        <taxon>Loigolactobacillus</taxon>
    </lineage>
</organism>
<reference evidence="5 6" key="1">
    <citation type="submission" date="2016-03" db="EMBL/GenBank/DDBJ databases">
        <title>Pediococcus and Lactobacillus from brewery environment - whole genome sequencing and assembly.</title>
        <authorList>
            <person name="Behr J."/>
            <person name="Geissler A.J."/>
            <person name="Vogel R.F."/>
        </authorList>
    </citation>
    <scope>NUCLEOTIDE SEQUENCE [LARGE SCALE GENOMIC DNA]</scope>
    <source>
        <strain evidence="5 6">TMW 1.1989</strain>
    </source>
</reference>
<dbReference type="GO" id="GO:0008745">
    <property type="term" value="F:N-acetylmuramoyl-L-alanine amidase activity"/>
    <property type="evidence" value="ECO:0007669"/>
    <property type="project" value="InterPro"/>
</dbReference>
<feature type="chain" id="PRO_5008252222" evidence="3">
    <location>
        <begin position="20"/>
        <end position="413"/>
    </location>
</feature>
<dbReference type="KEGG" id="lbt:AYR52_04725"/>
<dbReference type="PANTHER" id="PTHR30404">
    <property type="entry name" value="N-ACETYLMURAMOYL-L-ALANINE AMIDASE"/>
    <property type="match status" value="1"/>
</dbReference>
<dbReference type="PIRSF" id="PIRSF037846">
    <property type="entry name" value="Autolysin_YrvJ_prd"/>
    <property type="match status" value="1"/>
</dbReference>
<dbReference type="GO" id="GO:0009253">
    <property type="term" value="P:peptidoglycan catabolic process"/>
    <property type="evidence" value="ECO:0007669"/>
    <property type="project" value="InterPro"/>
</dbReference>
<dbReference type="Pfam" id="PF01520">
    <property type="entry name" value="Amidase_3"/>
    <property type="match status" value="1"/>
</dbReference>
<dbReference type="PROSITE" id="PS51781">
    <property type="entry name" value="SH3B"/>
    <property type="match status" value="2"/>
</dbReference>
<name>A0A192H6F2_9LACO</name>
<feature type="signal peptide" evidence="3">
    <location>
        <begin position="1"/>
        <end position="19"/>
    </location>
</feature>
<evidence type="ECO:0000256" key="1">
    <source>
        <dbReference type="ARBA" id="ARBA00022801"/>
    </source>
</evidence>
<feature type="domain" description="SH3b" evidence="4">
    <location>
        <begin position="19"/>
        <end position="83"/>
    </location>
</feature>
<dbReference type="Gene3D" id="2.30.30.40">
    <property type="entry name" value="SH3 Domains"/>
    <property type="match status" value="3"/>
</dbReference>
<dbReference type="AlphaFoldDB" id="A0A192H6F2"/>
<dbReference type="SUPFAM" id="SSF53187">
    <property type="entry name" value="Zn-dependent exopeptidases"/>
    <property type="match status" value="1"/>
</dbReference>
<gene>
    <name evidence="5" type="ORF">AYR53_08670</name>
</gene>
<dbReference type="PANTHER" id="PTHR30404:SF7">
    <property type="entry name" value="CELL WALL AMIDASE LYTH-RELATED"/>
    <property type="match status" value="1"/>
</dbReference>
<dbReference type="GO" id="GO:0030288">
    <property type="term" value="C:outer membrane-bounded periplasmic space"/>
    <property type="evidence" value="ECO:0007669"/>
    <property type="project" value="TreeGrafter"/>
</dbReference>
<dbReference type="STRING" id="375175.AYR53_08670"/>
<evidence type="ECO:0000256" key="3">
    <source>
        <dbReference type="SAM" id="SignalP"/>
    </source>
</evidence>
<dbReference type="Proteomes" id="UP000078582">
    <property type="component" value="Chromosome"/>
</dbReference>
<dbReference type="Pfam" id="PF08239">
    <property type="entry name" value="SH3_3"/>
    <property type="match status" value="3"/>
</dbReference>
<dbReference type="InterPro" id="IPR050695">
    <property type="entry name" value="N-acetylmuramoyl_amidase_3"/>
</dbReference>
<keyword evidence="6" id="KW-1185">Reference proteome</keyword>
<dbReference type="SMART" id="SM00646">
    <property type="entry name" value="Ami_3"/>
    <property type="match status" value="1"/>
</dbReference>
<dbReference type="GO" id="GO:0071555">
    <property type="term" value="P:cell wall organization"/>
    <property type="evidence" value="ECO:0007669"/>
    <property type="project" value="UniProtKB-KW"/>
</dbReference>
<sequence length="413" mass="45587">MLLLACVTLILLVNQSVTAASKTITVQASRVNVRMGPGLAYDTMTQLKHGAKIHIITTKNGWYQVRLASDKIGWVASWLVNNSEVSSAANQKGTMNETIYAREHPDSSSQILGTMTANTPVTIIYQQGAWSQIIFKNTVAWLPSHTITQQNNNQQTQTVDPTIKTMTVRSDQAKLRTGPAINHQIIATLKKQANLTYIATDGDWYKVKTAAGQTGYIANWLVNLNSTTPNNATNLSEATIVLDPGHGGRDSGAISLKKTYEKTFTLATAKAIAARLRSAGARVILTRNKDKYVGLSPRPAIAKRVHADAFISIHFDSSETANTGSGTTTYYYKKKKDLALAKALDQQLKQLPLNNRGTDFGNFLVLRDNTRPAVLLELGYINNKHDYREIQEKAYQKQVATDVYQGLSHYFKQ</sequence>
<evidence type="ECO:0000313" key="6">
    <source>
        <dbReference type="Proteomes" id="UP000078582"/>
    </source>
</evidence>
<dbReference type="InterPro" id="IPR017293">
    <property type="entry name" value="N-acetylmuramoyl-L-ala_amidase"/>
</dbReference>